<dbReference type="AlphaFoldDB" id="A0A5N5Q9N2"/>
<name>A0A5N5Q9N2_9AGAM</name>
<proteinExistence type="predicted"/>
<accession>A0A5N5Q9N2</accession>
<dbReference type="OrthoDB" id="9991317at2759"/>
<reference evidence="1 2" key="1">
    <citation type="journal article" date="2019" name="Fungal Biol. Biotechnol.">
        <title>Draft genome sequence of fastidious pathogen Ceratobasidium theobromae, which causes vascular-streak dieback in Theobroma cacao.</title>
        <authorList>
            <person name="Ali S.S."/>
            <person name="Asman A."/>
            <person name="Shao J."/>
            <person name="Firmansyah A.P."/>
            <person name="Susilo A.W."/>
            <person name="Rosmana A."/>
            <person name="McMahon P."/>
            <person name="Junaid M."/>
            <person name="Guest D."/>
            <person name="Kheng T.Y."/>
            <person name="Meinhardt L.W."/>
            <person name="Bailey B.A."/>
        </authorList>
    </citation>
    <scope>NUCLEOTIDE SEQUENCE [LARGE SCALE GENOMIC DNA]</scope>
    <source>
        <strain evidence="1 2">CT2</strain>
    </source>
</reference>
<gene>
    <name evidence="1" type="ORF">CTheo_8417</name>
</gene>
<comment type="caution">
    <text evidence="1">The sequence shown here is derived from an EMBL/GenBank/DDBJ whole genome shotgun (WGS) entry which is preliminary data.</text>
</comment>
<evidence type="ECO:0000313" key="1">
    <source>
        <dbReference type="EMBL" id="KAB5588141.1"/>
    </source>
</evidence>
<dbReference type="EMBL" id="SSOP01000553">
    <property type="protein sequence ID" value="KAB5588141.1"/>
    <property type="molecule type" value="Genomic_DNA"/>
</dbReference>
<organism evidence="1 2">
    <name type="scientific">Ceratobasidium theobromae</name>
    <dbReference type="NCBI Taxonomy" id="1582974"/>
    <lineage>
        <taxon>Eukaryota</taxon>
        <taxon>Fungi</taxon>
        <taxon>Dikarya</taxon>
        <taxon>Basidiomycota</taxon>
        <taxon>Agaricomycotina</taxon>
        <taxon>Agaricomycetes</taxon>
        <taxon>Cantharellales</taxon>
        <taxon>Ceratobasidiaceae</taxon>
        <taxon>Ceratobasidium</taxon>
    </lineage>
</organism>
<evidence type="ECO:0000313" key="2">
    <source>
        <dbReference type="Proteomes" id="UP000383932"/>
    </source>
</evidence>
<dbReference type="Proteomes" id="UP000383932">
    <property type="component" value="Unassembled WGS sequence"/>
</dbReference>
<protein>
    <submittedName>
        <fullName evidence="1">Aromatic di-alanine and TPR containing protein</fullName>
    </submittedName>
</protein>
<keyword evidence="2" id="KW-1185">Reference proteome</keyword>
<sequence>MEFIHDLVWVGLAFEEQKRNLIKTVGVTGDAAAAAIIANQLGLAMEWLDQAFPDEPLMVRLAHLAGDLLDSDGAISKGELSELNSQKHCLIAEDFDECIKLAQKCSGFEGLMISPTEIDLLKICQNLNSRVIIINMTKGRCDALNTVGKALFGKEGSFHLVYNRALNTHAN</sequence>